<protein>
    <recommendedName>
        <fullName evidence="4">HNH endonuclease</fullName>
    </recommendedName>
</protein>
<name>A0A4R5W6R9_MYCMU</name>
<evidence type="ECO:0000256" key="1">
    <source>
        <dbReference type="SAM" id="MobiDB-lite"/>
    </source>
</evidence>
<evidence type="ECO:0008006" key="4">
    <source>
        <dbReference type="Google" id="ProtNLM"/>
    </source>
</evidence>
<evidence type="ECO:0000313" key="3">
    <source>
        <dbReference type="Proteomes" id="UP000294929"/>
    </source>
</evidence>
<reference evidence="2 3" key="1">
    <citation type="submission" date="2019-01" db="EMBL/GenBank/DDBJ databases">
        <title>High-quality-draft genome sequences of five non-tuberculosis mycobacteriaceae isolated from a nosocomial environment.</title>
        <authorList>
            <person name="Tiago I."/>
            <person name="Alarico S."/>
            <person name="Pereira S.G."/>
            <person name="Coelho C."/>
            <person name="Maranha A."/>
            <person name="Empadinhas N."/>
        </authorList>
    </citation>
    <scope>NUCLEOTIDE SEQUENCE [LARGE SCALE GENOMIC DNA]</scope>
    <source>
        <strain evidence="2 3">24AIII</strain>
    </source>
</reference>
<sequence>MQQVSPTDKPRKRGRPKGSTRNTKHAVTGAHGIYFTENSSFYDKSRNRIALGGRCKNLIDLGPEYAGPVPPAYGGMGGMYIADPDHDRSEDKPRMTYDRRRRAGELVAFEIYGPPPNGWSCPLVVYADGDPGNFAPSNVLWSNAIDHDADRSVRQLMVSDEVALKRFNAPSRGGLYRPHGNAQNMPDVFAHEQLDVSWRHGMVQCPPNRVHRWSAHWEDERRKAQDKLKAS</sequence>
<accession>A0A4R5W6R9</accession>
<organism evidence="2 3">
    <name type="scientific">Mycolicibacterium mucogenicum</name>
    <name type="common">Mycobacterium mucogenicum</name>
    <dbReference type="NCBI Taxonomy" id="56689"/>
    <lineage>
        <taxon>Bacteria</taxon>
        <taxon>Bacillati</taxon>
        <taxon>Actinomycetota</taxon>
        <taxon>Actinomycetes</taxon>
        <taxon>Mycobacteriales</taxon>
        <taxon>Mycobacteriaceae</taxon>
        <taxon>Mycolicibacterium</taxon>
    </lineage>
</organism>
<dbReference type="AlphaFoldDB" id="A0A4R5W6R9"/>
<evidence type="ECO:0000313" key="2">
    <source>
        <dbReference type="EMBL" id="TDK84425.1"/>
    </source>
</evidence>
<comment type="caution">
    <text evidence="2">The sequence shown here is derived from an EMBL/GenBank/DDBJ whole genome shotgun (WGS) entry which is preliminary data.</text>
</comment>
<feature type="compositionally biased region" description="Basic residues" evidence="1">
    <location>
        <begin position="10"/>
        <end position="24"/>
    </location>
</feature>
<gene>
    <name evidence="2" type="ORF">EUA03_26760</name>
</gene>
<dbReference type="EMBL" id="SDLO01000045">
    <property type="protein sequence ID" value="TDK84425.1"/>
    <property type="molecule type" value="Genomic_DNA"/>
</dbReference>
<dbReference type="Proteomes" id="UP000294929">
    <property type="component" value="Unassembled WGS sequence"/>
</dbReference>
<feature type="region of interest" description="Disordered" evidence="1">
    <location>
        <begin position="1"/>
        <end position="27"/>
    </location>
</feature>
<dbReference type="RefSeq" id="WP_133428476.1">
    <property type="nucleotide sequence ID" value="NZ_SDLO01000045.1"/>
</dbReference>
<proteinExistence type="predicted"/>